<feature type="chain" id="PRO_5003840933" evidence="2">
    <location>
        <begin position="21"/>
        <end position="701"/>
    </location>
</feature>
<accession>K0X297</accession>
<dbReference type="InterPro" id="IPR011050">
    <property type="entry name" value="Pectin_lyase_fold/virulence"/>
</dbReference>
<dbReference type="AlphaFoldDB" id="K0X297"/>
<sequence>MKKVKLLISSLSLVAMNVFATDVYVTVSGAGNGSGSDWANAKNDLGEVLYNASAGTTVHVGAGVYKPTVDYKGNSTAPNIEKRFKLSGGVTVLGGYPSTGGAERNVQENETILDGAINDTDTVYTIAYGLLGEQDIVVDGFIFRHATGRMSGPDNDYMGDFSGGAGAIVVLGGTPIPDATSPAGSGLTLINCVFDGFKAKWGGAIKLQKPDQSANPKLTLTSCSFFNNISGQNGGGVLTYNWDVDVENSTFEGNFGGSGGAIACFGSMIVNATESTFKGNSCSSNGAGILCYAEEQDAGSEMTVRNCDFIENDGWDGVGVYSNKSSNCVVEGCTFDKNTGGGAGAVRLDGTFTITDCVFNGNEINAHPGGWFDGSVGAISNCIYTNNKSAAGQNGVIFKVQMGEEINVTNCYATGNSGKSIAGIGWGSSGLMKNVSIVNNTGTAIAFQGAAYTCQNMTISGNSSPTNGGIIDGSWEGASSISIYDCTIVGNSSADGQNAMYISGGTATIDFDNCIYVENGDKDADYGTVFGSFVRNYCIWDDTRYGEGRFYPLDSPFTVGTYLAPIAEVDGQYVHLLTGENNPAVGNGSPNSSNTEDQTGRMRPASPSIGAVEYRDGSGIDAVEQTQLNVYPSVTTGQLVVTNPFAGTSTLCVYSIDGSLVKRINLGIGDNLLNFSDLGNGTYLVSLHNGATVVTSRIVKR</sequence>
<feature type="domain" description="Right handed beta helix" evidence="3">
    <location>
        <begin position="185"/>
        <end position="359"/>
    </location>
</feature>
<dbReference type="HOGENOM" id="CLU_393138_0_0_10"/>
<dbReference type="RefSeq" id="WP_008861614.1">
    <property type="nucleotide sequence ID" value="NZ_JH815204.1"/>
</dbReference>
<evidence type="ECO:0000256" key="2">
    <source>
        <dbReference type="SAM" id="SignalP"/>
    </source>
</evidence>
<dbReference type="SMART" id="SM00710">
    <property type="entry name" value="PbH1"/>
    <property type="match status" value="9"/>
</dbReference>
<dbReference type="SUPFAM" id="SSF51126">
    <property type="entry name" value="Pectin lyase-like"/>
    <property type="match status" value="2"/>
</dbReference>
<dbReference type="eggNOG" id="COG3210">
    <property type="taxonomic scope" value="Bacteria"/>
</dbReference>
<keyword evidence="5" id="KW-1185">Reference proteome</keyword>
<dbReference type="InterPro" id="IPR006626">
    <property type="entry name" value="PbH1"/>
</dbReference>
<dbReference type="PATRIC" id="fig|742726.3.peg.1198"/>
<dbReference type="Proteomes" id="UP000006044">
    <property type="component" value="Unassembled WGS sequence"/>
</dbReference>
<evidence type="ECO:0000313" key="4">
    <source>
        <dbReference type="EMBL" id="EJZ64646.1"/>
    </source>
</evidence>
<dbReference type="NCBIfam" id="TIGR04183">
    <property type="entry name" value="Por_Secre_tail"/>
    <property type="match status" value="1"/>
</dbReference>
<dbReference type="InterPro" id="IPR026444">
    <property type="entry name" value="Secre_tail"/>
</dbReference>
<comment type="caution">
    <text evidence="4">The sequence shown here is derived from an EMBL/GenBank/DDBJ whole genome shotgun (WGS) entry which is preliminary data.</text>
</comment>
<dbReference type="EMBL" id="ADLE01000008">
    <property type="protein sequence ID" value="EJZ64646.1"/>
    <property type="molecule type" value="Genomic_DNA"/>
</dbReference>
<feature type="region of interest" description="Disordered" evidence="1">
    <location>
        <begin position="580"/>
        <end position="608"/>
    </location>
</feature>
<dbReference type="PANTHER" id="PTHR11319:SF35">
    <property type="entry name" value="OUTER MEMBRANE PROTEIN PMPC-RELATED"/>
    <property type="match status" value="1"/>
</dbReference>
<dbReference type="PANTHER" id="PTHR11319">
    <property type="entry name" value="G PROTEIN-COUPLED RECEPTOR-RELATED"/>
    <property type="match status" value="1"/>
</dbReference>
<dbReference type="InterPro" id="IPR012334">
    <property type="entry name" value="Pectin_lyas_fold"/>
</dbReference>
<dbReference type="InterPro" id="IPR039448">
    <property type="entry name" value="Beta_helix"/>
</dbReference>
<dbReference type="STRING" id="742726.HMPREF9448_01126"/>
<reference evidence="4 5" key="1">
    <citation type="submission" date="2012-08" db="EMBL/GenBank/DDBJ databases">
        <title>The Genome Sequence of Barnesiella intestinihominis YIT 11860.</title>
        <authorList>
            <consortium name="The Broad Institute Genome Sequencing Platform"/>
            <person name="Earl A."/>
            <person name="Ward D."/>
            <person name="Feldgarden M."/>
            <person name="Gevers D."/>
            <person name="Morotomi M."/>
            <person name="Walker B."/>
            <person name="Young S.K."/>
            <person name="Zeng Q."/>
            <person name="Gargeya S."/>
            <person name="Fitzgerald M."/>
            <person name="Haas B."/>
            <person name="Abouelleil A."/>
            <person name="Alvarado L."/>
            <person name="Arachchi H.M."/>
            <person name="Berlin A.M."/>
            <person name="Chapman S.B."/>
            <person name="Goldberg J."/>
            <person name="Griggs A."/>
            <person name="Gujja S."/>
            <person name="Hansen M."/>
            <person name="Howarth C."/>
            <person name="Imamovic A."/>
            <person name="Larimer J."/>
            <person name="McCowen C."/>
            <person name="Montmayeur A."/>
            <person name="Murphy C."/>
            <person name="Neiman D."/>
            <person name="Pearson M."/>
            <person name="Priest M."/>
            <person name="Roberts A."/>
            <person name="Saif S."/>
            <person name="Shea T."/>
            <person name="Sisk P."/>
            <person name="Sykes S."/>
            <person name="Wortman J."/>
            <person name="Nusbaum C."/>
            <person name="Birren B."/>
        </authorList>
    </citation>
    <scope>NUCLEOTIDE SEQUENCE [LARGE SCALE GENOMIC DNA]</scope>
    <source>
        <strain evidence="4 5">YIT 11860</strain>
    </source>
</reference>
<gene>
    <name evidence="4" type="ORF">HMPREF9448_01126</name>
</gene>
<organism evidence="4 5">
    <name type="scientific">Barnesiella intestinihominis YIT 11860</name>
    <dbReference type="NCBI Taxonomy" id="742726"/>
    <lineage>
        <taxon>Bacteria</taxon>
        <taxon>Pseudomonadati</taxon>
        <taxon>Bacteroidota</taxon>
        <taxon>Bacteroidia</taxon>
        <taxon>Bacteroidales</taxon>
        <taxon>Barnesiellaceae</taxon>
        <taxon>Barnesiella</taxon>
    </lineage>
</organism>
<evidence type="ECO:0000256" key="1">
    <source>
        <dbReference type="SAM" id="MobiDB-lite"/>
    </source>
</evidence>
<evidence type="ECO:0000259" key="3">
    <source>
        <dbReference type="Pfam" id="PF13229"/>
    </source>
</evidence>
<name>K0X297_9BACT</name>
<feature type="signal peptide" evidence="2">
    <location>
        <begin position="1"/>
        <end position="20"/>
    </location>
</feature>
<dbReference type="Pfam" id="PF13229">
    <property type="entry name" value="Beta_helix"/>
    <property type="match status" value="1"/>
</dbReference>
<dbReference type="Gene3D" id="2.160.20.10">
    <property type="entry name" value="Single-stranded right-handed beta-helix, Pectin lyase-like"/>
    <property type="match status" value="2"/>
</dbReference>
<evidence type="ECO:0000313" key="5">
    <source>
        <dbReference type="Proteomes" id="UP000006044"/>
    </source>
</evidence>
<keyword evidence="2" id="KW-0732">Signal</keyword>
<dbReference type="OrthoDB" id="8901262at2"/>
<protein>
    <submittedName>
        <fullName evidence="4">Por secretion system C-terminal sorting domain-containing protein</fullName>
    </submittedName>
</protein>
<dbReference type="GeneID" id="77848420"/>
<feature type="compositionally biased region" description="Polar residues" evidence="1">
    <location>
        <begin position="588"/>
        <end position="597"/>
    </location>
</feature>
<proteinExistence type="predicted"/>